<evidence type="ECO:0000256" key="6">
    <source>
        <dbReference type="RuleBase" id="RU364082"/>
    </source>
</evidence>
<dbReference type="InterPro" id="IPR036291">
    <property type="entry name" value="NAD(P)-bd_dom_sf"/>
</dbReference>
<dbReference type="EC" id="1.1.1.133" evidence="3 6"/>
<dbReference type="InterPro" id="IPR029903">
    <property type="entry name" value="RmlD-like-bd"/>
</dbReference>
<evidence type="ECO:0000256" key="4">
    <source>
        <dbReference type="ARBA" id="ARBA00017099"/>
    </source>
</evidence>
<feature type="domain" description="RmlD-like substrate binding" evidence="7">
    <location>
        <begin position="2"/>
        <end position="233"/>
    </location>
</feature>
<evidence type="ECO:0000256" key="2">
    <source>
        <dbReference type="ARBA" id="ARBA00010944"/>
    </source>
</evidence>
<dbReference type="PANTHER" id="PTHR10491:SF4">
    <property type="entry name" value="METHIONINE ADENOSYLTRANSFERASE 2 SUBUNIT BETA"/>
    <property type="match status" value="1"/>
</dbReference>
<name>A0ABY2XYG6_9HYPH</name>
<reference evidence="8 9" key="1">
    <citation type="submission" date="2019-06" db="EMBL/GenBank/DDBJ databases">
        <title>Ochrobactrum cricket sp.nov., isolated from the insect Teleogryllus occipitalis living in deserted cropland.</title>
        <authorList>
            <person name="Hu M."/>
        </authorList>
    </citation>
    <scope>NUCLEOTIDE SEQUENCE [LARGE SCALE GENOMIC DNA]</scope>
    <source>
        <strain evidence="8 9">LCB8</strain>
    </source>
</reference>
<keyword evidence="9" id="KW-1185">Reference proteome</keyword>
<keyword evidence="6" id="KW-0560">Oxidoreductase</keyword>
<evidence type="ECO:0000259" key="7">
    <source>
        <dbReference type="Pfam" id="PF04321"/>
    </source>
</evidence>
<evidence type="ECO:0000313" key="9">
    <source>
        <dbReference type="Proteomes" id="UP000312784"/>
    </source>
</evidence>
<gene>
    <name evidence="8" type="ORF">FIC94_21600</name>
</gene>
<comment type="function">
    <text evidence="6">Catalyzes the reduction of dTDP-6-deoxy-L-lyxo-4-hexulose to yield dTDP-L-rhamnose.</text>
</comment>
<proteinExistence type="inferred from homology"/>
<dbReference type="InterPro" id="IPR005913">
    <property type="entry name" value="dTDP_dehydrorham_reduct"/>
</dbReference>
<dbReference type="CDD" id="cd05254">
    <property type="entry name" value="dTDP_HR_like_SDR_e"/>
    <property type="match status" value="1"/>
</dbReference>
<evidence type="ECO:0000256" key="3">
    <source>
        <dbReference type="ARBA" id="ARBA00012929"/>
    </source>
</evidence>
<dbReference type="Gene3D" id="3.40.50.720">
    <property type="entry name" value="NAD(P)-binding Rossmann-like Domain"/>
    <property type="match status" value="1"/>
</dbReference>
<evidence type="ECO:0000313" key="8">
    <source>
        <dbReference type="EMBL" id="TNV09779.1"/>
    </source>
</evidence>
<comment type="pathway">
    <text evidence="1 6">Carbohydrate biosynthesis; dTDP-L-rhamnose biosynthesis.</text>
</comment>
<dbReference type="Pfam" id="PF04321">
    <property type="entry name" value="RmlD_sub_bind"/>
    <property type="match status" value="1"/>
</dbReference>
<dbReference type="EMBL" id="VEWL01000023">
    <property type="protein sequence ID" value="TNV09779.1"/>
    <property type="molecule type" value="Genomic_DNA"/>
</dbReference>
<organism evidence="8 9">
    <name type="scientific">Ochrobactrum teleogrylli</name>
    <dbReference type="NCBI Taxonomy" id="2479765"/>
    <lineage>
        <taxon>Bacteria</taxon>
        <taxon>Pseudomonadati</taxon>
        <taxon>Pseudomonadota</taxon>
        <taxon>Alphaproteobacteria</taxon>
        <taxon>Hyphomicrobiales</taxon>
        <taxon>Brucellaceae</taxon>
        <taxon>Brucella/Ochrobactrum group</taxon>
        <taxon>Ochrobactrum</taxon>
    </lineage>
</organism>
<comment type="cofactor">
    <cofactor evidence="6">
        <name>Mg(2+)</name>
        <dbReference type="ChEBI" id="CHEBI:18420"/>
    </cofactor>
    <text evidence="6">Binds 1 Mg(2+) ion per monomer.</text>
</comment>
<dbReference type="Proteomes" id="UP000312784">
    <property type="component" value="Unassembled WGS sequence"/>
</dbReference>
<comment type="catalytic activity">
    <reaction evidence="5 6">
        <text>dTDP-beta-L-rhamnose + NADP(+) = dTDP-4-dehydro-beta-L-rhamnose + NADPH + H(+)</text>
        <dbReference type="Rhea" id="RHEA:21796"/>
        <dbReference type="ChEBI" id="CHEBI:15378"/>
        <dbReference type="ChEBI" id="CHEBI:57510"/>
        <dbReference type="ChEBI" id="CHEBI:57783"/>
        <dbReference type="ChEBI" id="CHEBI:58349"/>
        <dbReference type="ChEBI" id="CHEBI:62830"/>
        <dbReference type="EC" id="1.1.1.133"/>
    </reaction>
</comment>
<comment type="caution">
    <text evidence="8">The sequence shown here is derived from an EMBL/GenBank/DDBJ whole genome shotgun (WGS) entry which is preliminary data.</text>
</comment>
<accession>A0ABY2XYG6</accession>
<keyword evidence="6" id="KW-0521">NADP</keyword>
<protein>
    <recommendedName>
        <fullName evidence="4 6">dTDP-4-dehydrorhamnose reductase</fullName>
        <ecNumber evidence="3 6">1.1.1.133</ecNumber>
    </recommendedName>
</protein>
<evidence type="ECO:0000256" key="1">
    <source>
        <dbReference type="ARBA" id="ARBA00004781"/>
    </source>
</evidence>
<dbReference type="SUPFAM" id="SSF51735">
    <property type="entry name" value="NAD(P)-binding Rossmann-fold domains"/>
    <property type="match status" value="1"/>
</dbReference>
<comment type="similarity">
    <text evidence="2 6">Belongs to the dTDP-4-dehydrorhamnose reductase family.</text>
</comment>
<sequence length="280" mass="30394">MLGSAVFRALHGAANHHAVATVRNASLMRYFSVEQQVDIISGIDVLDSDSLVALLGAVKPDVIINCVGLIKQLAASKDPLVALPLNALFPHKLVRLAALSGARVIHISTDCVFSGSKGKYTEESTADATDLYGVSKHLGEVTEYQNAVTLRTSIIGRELTSSNSLVDWFLSQKDQVKGYEKAIFSGLPTCELAAVIRDVVIETPTLCGLYHVSAKAISKYELLRLIAAEYKKEITIIPDDSVSIDRSLDSSKFSGATGYIAAEWPELIKRMHETDFRGDK</sequence>
<evidence type="ECO:0000256" key="5">
    <source>
        <dbReference type="ARBA" id="ARBA00048200"/>
    </source>
</evidence>
<dbReference type="PANTHER" id="PTHR10491">
    <property type="entry name" value="DTDP-4-DEHYDRORHAMNOSE REDUCTASE"/>
    <property type="match status" value="1"/>
</dbReference>